<gene>
    <name evidence="2" type="ordered locus">MT2593.1</name>
</gene>
<keyword evidence="3" id="KW-1185">Reference proteome</keyword>
<evidence type="ECO:0000256" key="1">
    <source>
        <dbReference type="SAM" id="MobiDB-lite"/>
    </source>
</evidence>
<proteinExistence type="predicted"/>
<sequence length="97" mass="11200">MPLLLTHRKCWGDDVNSAIIKIAKWAQSQQWTVEDDASGYTRFYNPQGVYIARFPATPSNEYRRMRDLLGALKKAGLTWPPPSKKERRAQHRKEGAQ</sequence>
<protein>
    <submittedName>
        <fullName evidence="2">Uncharacterized protein</fullName>
    </submittedName>
</protein>
<organism evidence="2 3">
    <name type="scientific">Mycobacterium tuberculosis (strain CDC 1551 / Oshkosh)</name>
    <dbReference type="NCBI Taxonomy" id="83331"/>
    <lineage>
        <taxon>Bacteria</taxon>
        <taxon>Bacillati</taxon>
        <taxon>Actinomycetota</taxon>
        <taxon>Actinomycetes</taxon>
        <taxon>Mycobacteriales</taxon>
        <taxon>Mycobacteriaceae</taxon>
        <taxon>Mycobacterium</taxon>
        <taxon>Mycobacterium tuberculosis complex</taxon>
    </lineage>
</organism>
<accession>Q7D6Z9</accession>
<evidence type="ECO:0000313" key="2">
    <source>
        <dbReference type="EMBL" id="AAK46899.1"/>
    </source>
</evidence>
<dbReference type="Proteomes" id="UP000001020">
    <property type="component" value="Chromosome"/>
</dbReference>
<dbReference type="KEGG" id="mtc:MT2593.1"/>
<dbReference type="AlphaFoldDB" id="Q7D6Z9"/>
<evidence type="ECO:0000313" key="3">
    <source>
        <dbReference type="Proteomes" id="UP000001020"/>
    </source>
</evidence>
<name>Q7D6Z9_MYCTO</name>
<dbReference type="HOGENOM" id="CLU_2538905_0_0_11"/>
<feature type="region of interest" description="Disordered" evidence="1">
    <location>
        <begin position="75"/>
        <end position="97"/>
    </location>
</feature>
<reference evidence="2 3" key="1">
    <citation type="journal article" date="2002" name="J. Bacteriol.">
        <title>Whole-genome comparison of Mycobacterium tuberculosis clinical and laboratory strains.</title>
        <authorList>
            <person name="Fleischmann R.D."/>
            <person name="Alland D."/>
            <person name="Eisen J.A."/>
            <person name="Carpenter L."/>
            <person name="White O."/>
            <person name="Peterson J."/>
            <person name="DeBoy R."/>
            <person name="Dodson R."/>
            <person name="Gwinn M."/>
            <person name="Haft D."/>
            <person name="Hickey E."/>
            <person name="Kolonay J.F."/>
            <person name="Nelson W.C."/>
            <person name="Umayam L.A."/>
            <person name="Ermolaeva M."/>
            <person name="Salzberg S.L."/>
            <person name="Delcher A."/>
            <person name="Utterback T."/>
            <person name="Weidman J."/>
            <person name="Khouri H."/>
            <person name="Gill J."/>
            <person name="Mikula A."/>
            <person name="Bishai W."/>
            <person name="Jacobs Jr W.R.Jr."/>
            <person name="Venter J.C."/>
            <person name="Fraser C.M."/>
        </authorList>
    </citation>
    <scope>NUCLEOTIDE SEQUENCE [LARGE SCALE GENOMIC DNA]</scope>
    <source>
        <strain evidence="3">CDC 1551 / Oshkosh</strain>
    </source>
</reference>
<dbReference type="EMBL" id="AE000516">
    <property type="protein sequence ID" value="AAK46899.1"/>
    <property type="molecule type" value="Genomic_DNA"/>
</dbReference>